<protein>
    <submittedName>
        <fullName evidence="3">Uncharacterized protein LOC108981413</fullName>
    </submittedName>
</protein>
<dbReference type="Proteomes" id="UP000235220">
    <property type="component" value="Chromosome 3"/>
</dbReference>
<dbReference type="STRING" id="51240.A0A2I4DLT2"/>
<accession>A0A2I4DLT2</accession>
<feature type="domain" description="Reverse transcriptase" evidence="1">
    <location>
        <begin position="184"/>
        <end position="341"/>
    </location>
</feature>
<evidence type="ECO:0000313" key="3">
    <source>
        <dbReference type="RefSeq" id="XP_018808108.1"/>
    </source>
</evidence>
<organism evidence="2 3">
    <name type="scientific">Juglans regia</name>
    <name type="common">English walnut</name>
    <dbReference type="NCBI Taxonomy" id="51240"/>
    <lineage>
        <taxon>Eukaryota</taxon>
        <taxon>Viridiplantae</taxon>
        <taxon>Streptophyta</taxon>
        <taxon>Embryophyta</taxon>
        <taxon>Tracheophyta</taxon>
        <taxon>Spermatophyta</taxon>
        <taxon>Magnoliopsida</taxon>
        <taxon>eudicotyledons</taxon>
        <taxon>Gunneridae</taxon>
        <taxon>Pentapetalae</taxon>
        <taxon>rosids</taxon>
        <taxon>fabids</taxon>
        <taxon>Fagales</taxon>
        <taxon>Juglandaceae</taxon>
        <taxon>Juglans</taxon>
    </lineage>
</organism>
<dbReference type="PANTHER" id="PTHR46890">
    <property type="entry name" value="NON-LTR RETROLELEMENT REVERSE TRANSCRIPTASE-LIKE PROTEIN-RELATED"/>
    <property type="match status" value="1"/>
</dbReference>
<dbReference type="GeneID" id="108981413"/>
<dbReference type="OrthoDB" id="1937198at2759"/>
<dbReference type="SUPFAM" id="SSF56672">
    <property type="entry name" value="DNA/RNA polymerases"/>
    <property type="match status" value="1"/>
</dbReference>
<reference evidence="3" key="1">
    <citation type="submission" date="2025-08" db="UniProtKB">
        <authorList>
            <consortium name="RefSeq"/>
        </authorList>
    </citation>
    <scope>IDENTIFICATION</scope>
    <source>
        <tissue evidence="3">Leaves</tissue>
    </source>
</reference>
<dbReference type="PANTHER" id="PTHR46890:SF48">
    <property type="entry name" value="RNA-DIRECTED DNA POLYMERASE"/>
    <property type="match status" value="1"/>
</dbReference>
<dbReference type="Gramene" id="Jr03_18220_p1">
    <property type="protein sequence ID" value="cds.Jr03_18220_p1"/>
    <property type="gene ID" value="Jr03_18220"/>
</dbReference>
<dbReference type="InterPro" id="IPR000477">
    <property type="entry name" value="RT_dom"/>
</dbReference>
<dbReference type="InterPro" id="IPR052343">
    <property type="entry name" value="Retrotransposon-Effector_Assoc"/>
</dbReference>
<dbReference type="RefSeq" id="XP_018808108.1">
    <property type="nucleotide sequence ID" value="XM_018952563.1"/>
</dbReference>
<keyword evidence="2" id="KW-1185">Reference proteome</keyword>
<dbReference type="Pfam" id="PF00078">
    <property type="entry name" value="RVT_1"/>
    <property type="match status" value="1"/>
</dbReference>
<dbReference type="KEGG" id="jre:108981413"/>
<proteinExistence type="predicted"/>
<gene>
    <name evidence="3" type="primary">LOC108981413</name>
</gene>
<dbReference type="AlphaFoldDB" id="A0A2I4DLT2"/>
<sequence length="398" mass="45739">MGKAEDEIHLQEAWKGLHEWLHKEEIFMARKAKAKWIKEGDANTKFFHGVFRDHRRKAWVEHMELHGGQVLRTPIDVRDGVVDYFHKLLQSKVHIGAKEDIRKLVKSTVSKEENVNLVKLPSMEETLKAMKSISEDSSPRPDSFGASFFISCWDIVGSDVLKAEFFSVMPLGPYYTSTFLELLRSFNKKTRGGNIMLKLDMMKAYDRLEWSFLWEALYAYGFSEKFIGLLKNCVQNCSFSVMLNGTYRGYFQSSIGVRQGDPLSPYLFILAEEVFTRMVKQAVDLCRIKPLAIPRVSTQVSHLIYVDDVVFFLKADKKSVKGLMEIIERYSKWSGQKVNTSPSVIGVRCFEDLLKKVRVKLDGWKVMDVPKIVIRKFNSIFASFLWGGMEDVAPATPM</sequence>
<dbReference type="InterPro" id="IPR043502">
    <property type="entry name" value="DNA/RNA_pol_sf"/>
</dbReference>
<evidence type="ECO:0000313" key="2">
    <source>
        <dbReference type="Proteomes" id="UP000235220"/>
    </source>
</evidence>
<name>A0A2I4DLT2_JUGRE</name>
<evidence type="ECO:0000259" key="1">
    <source>
        <dbReference type="Pfam" id="PF00078"/>
    </source>
</evidence>